<evidence type="ECO:0000313" key="1">
    <source>
        <dbReference type="EMBL" id="KAJ9634523.1"/>
    </source>
</evidence>
<dbReference type="EMBL" id="JAPDRP010000032">
    <property type="protein sequence ID" value="KAJ9634523.1"/>
    <property type="molecule type" value="Genomic_DNA"/>
</dbReference>
<keyword evidence="2" id="KW-1185">Reference proteome</keyword>
<reference evidence="1" key="1">
    <citation type="submission" date="2022-10" db="EMBL/GenBank/DDBJ databases">
        <title>Culturing micro-colonial fungi from biological soil crusts in the Mojave desert and describing Neophaeococcomyces mojavensis, and introducing the new genera and species Taxawa tesnikishii.</title>
        <authorList>
            <person name="Kurbessoian T."/>
            <person name="Stajich J.E."/>
        </authorList>
    </citation>
    <scope>NUCLEOTIDE SEQUENCE</scope>
    <source>
        <strain evidence="1">JES_115</strain>
    </source>
</reference>
<gene>
    <name evidence="1" type="ORF">H2199_008980</name>
</gene>
<dbReference type="Proteomes" id="UP001172680">
    <property type="component" value="Unassembled WGS sequence"/>
</dbReference>
<organism evidence="1 2">
    <name type="scientific">Coniosporium tulheliwenetii</name>
    <dbReference type="NCBI Taxonomy" id="3383036"/>
    <lineage>
        <taxon>Eukaryota</taxon>
        <taxon>Fungi</taxon>
        <taxon>Dikarya</taxon>
        <taxon>Ascomycota</taxon>
        <taxon>Pezizomycotina</taxon>
        <taxon>Dothideomycetes</taxon>
        <taxon>Dothideomycetes incertae sedis</taxon>
        <taxon>Coniosporium</taxon>
    </lineage>
</organism>
<comment type="caution">
    <text evidence="1">The sequence shown here is derived from an EMBL/GenBank/DDBJ whole genome shotgun (WGS) entry which is preliminary data.</text>
</comment>
<protein>
    <submittedName>
        <fullName evidence="1">Uncharacterized protein</fullName>
    </submittedName>
</protein>
<proteinExistence type="predicted"/>
<accession>A0ACC2YGX9</accession>
<sequence length="208" mass="22825">MLAGDNISVDITNSLPTSLFSDEHTLVKIEEQFDASQSDLAHARQKQQNAQDGLTVLSRLHDNAVTACRQTPRAKEDTTLALQFQESICATANESQNTISANLLNDPQPETEGAVEEYRAHTSRAVEMLNSKLSQLAGKEQTQCRRRDALLAAKQTIEAELGARAARVASLEELMKAAAAELQAFNEAHLQAFKRGLEKLEAGRRIDL</sequence>
<evidence type="ECO:0000313" key="2">
    <source>
        <dbReference type="Proteomes" id="UP001172680"/>
    </source>
</evidence>
<name>A0ACC2YGX9_9PEZI</name>